<reference evidence="2 3" key="1">
    <citation type="journal article" date="2019" name="Int. J. Syst. Evol. Microbiol.">
        <title>The Global Catalogue of Microorganisms (GCM) 10K type strain sequencing project: providing services to taxonomists for standard genome sequencing and annotation.</title>
        <authorList>
            <consortium name="The Broad Institute Genomics Platform"/>
            <consortium name="The Broad Institute Genome Sequencing Center for Infectious Disease"/>
            <person name="Wu L."/>
            <person name="Ma J."/>
        </authorList>
    </citation>
    <scope>NUCLEOTIDE SEQUENCE [LARGE SCALE GENOMIC DNA]</scope>
    <source>
        <strain evidence="2 3">JCM 6922</strain>
    </source>
</reference>
<dbReference type="Proteomes" id="UP001500460">
    <property type="component" value="Unassembled WGS sequence"/>
</dbReference>
<comment type="caution">
    <text evidence="2">The sequence shown here is derived from an EMBL/GenBank/DDBJ whole genome shotgun (WGS) entry which is preliminary data.</text>
</comment>
<evidence type="ECO:0000313" key="3">
    <source>
        <dbReference type="Proteomes" id="UP001500460"/>
    </source>
</evidence>
<evidence type="ECO:0000313" key="2">
    <source>
        <dbReference type="EMBL" id="GAA2451282.1"/>
    </source>
</evidence>
<gene>
    <name evidence="2" type="ORF">GCM10010421_49790</name>
</gene>
<proteinExistence type="predicted"/>
<keyword evidence="3" id="KW-1185">Reference proteome</keyword>
<sequence>MNFRTAAGYAELSAYCGRLPPDPARTAGTDGPGGLGQLAGFFRSPGILGPRRSSFSTGDGGGTGGRSRIPRPGGVEQRKPGSHWGAGSSDAGEGSAGGGE</sequence>
<dbReference type="EMBL" id="BAAATK010000040">
    <property type="protein sequence ID" value="GAA2451282.1"/>
    <property type="molecule type" value="Genomic_DNA"/>
</dbReference>
<accession>A0ABN3KA72</accession>
<feature type="region of interest" description="Disordered" evidence="1">
    <location>
        <begin position="16"/>
        <end position="100"/>
    </location>
</feature>
<protein>
    <recommendedName>
        <fullName evidence="4">Secreted protein</fullName>
    </recommendedName>
</protein>
<organism evidence="2 3">
    <name type="scientific">Streptomyces glaucus</name>
    <dbReference type="NCBI Taxonomy" id="284029"/>
    <lineage>
        <taxon>Bacteria</taxon>
        <taxon>Bacillati</taxon>
        <taxon>Actinomycetota</taxon>
        <taxon>Actinomycetes</taxon>
        <taxon>Kitasatosporales</taxon>
        <taxon>Streptomycetaceae</taxon>
        <taxon>Streptomyces</taxon>
    </lineage>
</organism>
<evidence type="ECO:0000256" key="1">
    <source>
        <dbReference type="SAM" id="MobiDB-lite"/>
    </source>
</evidence>
<evidence type="ECO:0008006" key="4">
    <source>
        <dbReference type="Google" id="ProtNLM"/>
    </source>
</evidence>
<name>A0ABN3KA72_9ACTN</name>